<reference evidence="2" key="2">
    <citation type="submission" date="2021-04" db="EMBL/GenBank/DDBJ databases">
        <authorList>
            <person name="Gilroy R."/>
        </authorList>
    </citation>
    <scope>NUCLEOTIDE SEQUENCE</scope>
    <source>
        <strain evidence="2">CHK187-11901</strain>
    </source>
</reference>
<feature type="region of interest" description="Disordered" evidence="1">
    <location>
        <begin position="53"/>
        <end position="79"/>
    </location>
</feature>
<feature type="compositionally biased region" description="Acidic residues" evidence="1">
    <location>
        <begin position="55"/>
        <end position="66"/>
    </location>
</feature>
<evidence type="ECO:0000313" key="2">
    <source>
        <dbReference type="EMBL" id="HJC35655.1"/>
    </source>
</evidence>
<protein>
    <recommendedName>
        <fullName evidence="4">Lipoprotein</fullName>
    </recommendedName>
</protein>
<evidence type="ECO:0000313" key="3">
    <source>
        <dbReference type="Proteomes" id="UP000823896"/>
    </source>
</evidence>
<sequence>MRCKGFLILALGMALCGCSETQEQPAATADYESYAAVIAQLDEVQSYRVSTVAREEDDGEDYDYEERSETQVNVGAEGDSASETTMSYHVYEDGTSKDVTCSSSELEGSDQEGSCALVHTYENGVRTYSDGYEDETAQRMSQQYFMMMDNLEDAQFTLEGDTWMISGESDAGNAYTATLRVDADGMPKTFTYAYDSLGLSMERTVSDIVR</sequence>
<dbReference type="Proteomes" id="UP000823896">
    <property type="component" value="Unassembled WGS sequence"/>
</dbReference>
<dbReference type="AlphaFoldDB" id="A0A9D2SVS1"/>
<name>A0A9D2SVS1_9FIRM</name>
<accession>A0A9D2SVS1</accession>
<gene>
    <name evidence="2" type="ORF">H9702_00795</name>
</gene>
<organism evidence="2 3">
    <name type="scientific">Candidatus Merdibacter merdavium</name>
    <dbReference type="NCBI Taxonomy" id="2838692"/>
    <lineage>
        <taxon>Bacteria</taxon>
        <taxon>Bacillati</taxon>
        <taxon>Bacillota</taxon>
        <taxon>Erysipelotrichia</taxon>
        <taxon>Erysipelotrichales</taxon>
        <taxon>Erysipelotrichaceae</taxon>
        <taxon>Merdibacter</taxon>
    </lineage>
</organism>
<proteinExistence type="predicted"/>
<reference evidence="2" key="1">
    <citation type="journal article" date="2021" name="PeerJ">
        <title>Extensive microbial diversity within the chicken gut microbiome revealed by metagenomics and culture.</title>
        <authorList>
            <person name="Gilroy R."/>
            <person name="Ravi A."/>
            <person name="Getino M."/>
            <person name="Pursley I."/>
            <person name="Horton D.L."/>
            <person name="Alikhan N.F."/>
            <person name="Baker D."/>
            <person name="Gharbi K."/>
            <person name="Hall N."/>
            <person name="Watson M."/>
            <person name="Adriaenssens E.M."/>
            <person name="Foster-Nyarko E."/>
            <person name="Jarju S."/>
            <person name="Secka A."/>
            <person name="Antonio M."/>
            <person name="Oren A."/>
            <person name="Chaudhuri R.R."/>
            <person name="La Ragione R."/>
            <person name="Hildebrand F."/>
            <person name="Pallen M.J."/>
        </authorList>
    </citation>
    <scope>NUCLEOTIDE SEQUENCE</scope>
    <source>
        <strain evidence="2">CHK187-11901</strain>
    </source>
</reference>
<dbReference type="EMBL" id="DWWM01000005">
    <property type="protein sequence ID" value="HJC35655.1"/>
    <property type="molecule type" value="Genomic_DNA"/>
</dbReference>
<dbReference type="PROSITE" id="PS51257">
    <property type="entry name" value="PROKAR_LIPOPROTEIN"/>
    <property type="match status" value="1"/>
</dbReference>
<evidence type="ECO:0000256" key="1">
    <source>
        <dbReference type="SAM" id="MobiDB-lite"/>
    </source>
</evidence>
<evidence type="ECO:0008006" key="4">
    <source>
        <dbReference type="Google" id="ProtNLM"/>
    </source>
</evidence>
<comment type="caution">
    <text evidence="2">The sequence shown here is derived from an EMBL/GenBank/DDBJ whole genome shotgun (WGS) entry which is preliminary data.</text>
</comment>